<feature type="domain" description="Cyclin-like" evidence="7">
    <location>
        <begin position="53"/>
        <end position="137"/>
    </location>
</feature>
<keyword evidence="4" id="KW-0131">Cell cycle</keyword>
<dbReference type="InterPro" id="IPR036915">
    <property type="entry name" value="Cyclin-like_sf"/>
</dbReference>
<evidence type="ECO:0000313" key="10">
    <source>
        <dbReference type="RefSeq" id="XP_030546363.1"/>
    </source>
</evidence>
<dbReference type="PANTHER" id="PTHR10177">
    <property type="entry name" value="CYCLINS"/>
    <property type="match status" value="1"/>
</dbReference>
<dbReference type="OrthoDB" id="306099at2759"/>
<dbReference type="InterPro" id="IPR039361">
    <property type="entry name" value="Cyclin"/>
</dbReference>
<dbReference type="SMART" id="SM00385">
    <property type="entry name" value="CYCLIN"/>
    <property type="match status" value="1"/>
</dbReference>
<dbReference type="SMART" id="SM01332">
    <property type="entry name" value="Cyclin_C"/>
    <property type="match status" value="1"/>
</dbReference>
<gene>
    <name evidence="10" type="primary">LOC115752358</name>
</gene>
<dbReference type="InterPro" id="IPR004367">
    <property type="entry name" value="Cyclin_C-dom"/>
</dbReference>
<dbReference type="Proteomes" id="UP000827889">
    <property type="component" value="Chromosome 10"/>
</dbReference>
<accession>A0A8B8QIL0</accession>
<dbReference type="FunFam" id="1.10.472.10:FF:000060">
    <property type="entry name" value="D6-type cyclin"/>
    <property type="match status" value="1"/>
</dbReference>
<dbReference type="InterPro" id="IPR013763">
    <property type="entry name" value="Cyclin-like_dom"/>
</dbReference>
<comment type="similarity">
    <text evidence="1">Belongs to the cyclin family. Cyclin D subfamily.</text>
</comment>
<feature type="domain" description="Cyclin C-terminal" evidence="8">
    <location>
        <begin position="146"/>
        <end position="269"/>
    </location>
</feature>
<dbReference type="Pfam" id="PF02984">
    <property type="entry name" value="Cyclin_C"/>
    <property type="match status" value="1"/>
</dbReference>
<evidence type="ECO:0000259" key="8">
    <source>
        <dbReference type="SMART" id="SM01332"/>
    </source>
</evidence>
<keyword evidence="2" id="KW-0132">Cell division</keyword>
<evidence type="ECO:0000256" key="2">
    <source>
        <dbReference type="ARBA" id="ARBA00022618"/>
    </source>
</evidence>
<dbReference type="RefSeq" id="XP_030546363.1">
    <property type="nucleotide sequence ID" value="XM_030690503.2"/>
</dbReference>
<proteinExistence type="inferred from homology"/>
<evidence type="ECO:0000256" key="6">
    <source>
        <dbReference type="SAM" id="MobiDB-lite"/>
    </source>
</evidence>
<dbReference type="GeneID" id="115752358"/>
<feature type="region of interest" description="Disordered" evidence="6">
    <location>
        <begin position="263"/>
        <end position="290"/>
    </location>
</feature>
<protein>
    <submittedName>
        <fullName evidence="10">Cyclin-D6-1</fullName>
    </submittedName>
</protein>
<evidence type="ECO:0000256" key="4">
    <source>
        <dbReference type="ARBA" id="ARBA00023306"/>
    </source>
</evidence>
<dbReference type="InterPro" id="IPR006671">
    <property type="entry name" value="Cyclin_N"/>
</dbReference>
<dbReference type="CDD" id="cd20544">
    <property type="entry name" value="CYCLIN_AtCycD-like_rpt2"/>
    <property type="match status" value="1"/>
</dbReference>
<reference evidence="10" key="1">
    <citation type="submission" date="2025-08" db="UniProtKB">
        <authorList>
            <consortium name="RefSeq"/>
        </authorList>
    </citation>
    <scope>IDENTIFICATION</scope>
    <source>
        <tissue evidence="10">Leaf</tissue>
    </source>
</reference>
<evidence type="ECO:0000259" key="7">
    <source>
        <dbReference type="SMART" id="SM00385"/>
    </source>
</evidence>
<evidence type="ECO:0000256" key="1">
    <source>
        <dbReference type="ARBA" id="ARBA00009065"/>
    </source>
</evidence>
<evidence type="ECO:0000256" key="3">
    <source>
        <dbReference type="ARBA" id="ARBA00023127"/>
    </source>
</evidence>
<keyword evidence="9" id="KW-1185">Reference proteome</keyword>
<organism evidence="9 10">
    <name type="scientific">Rhodamnia argentea</name>
    <dbReference type="NCBI Taxonomy" id="178133"/>
    <lineage>
        <taxon>Eukaryota</taxon>
        <taxon>Viridiplantae</taxon>
        <taxon>Streptophyta</taxon>
        <taxon>Embryophyta</taxon>
        <taxon>Tracheophyta</taxon>
        <taxon>Spermatophyta</taxon>
        <taxon>Magnoliopsida</taxon>
        <taxon>eudicotyledons</taxon>
        <taxon>Gunneridae</taxon>
        <taxon>Pentapetalae</taxon>
        <taxon>rosids</taxon>
        <taxon>malvids</taxon>
        <taxon>Myrtales</taxon>
        <taxon>Myrtaceae</taxon>
        <taxon>Myrtoideae</taxon>
        <taxon>Myrteae</taxon>
        <taxon>Australasian group</taxon>
        <taxon>Rhodamnia</taxon>
    </lineage>
</organism>
<dbReference type="AlphaFoldDB" id="A0A8B8QIL0"/>
<name>A0A8B8QIL0_9MYRT</name>
<dbReference type="FunFam" id="1.10.472.10:FF:000040">
    <property type="entry name" value="D6-type cyclin"/>
    <property type="match status" value="1"/>
</dbReference>
<keyword evidence="3 5" id="KW-0195">Cyclin</keyword>
<dbReference type="Gene3D" id="1.10.472.10">
    <property type="entry name" value="Cyclin-like"/>
    <property type="match status" value="2"/>
</dbReference>
<evidence type="ECO:0000256" key="5">
    <source>
        <dbReference type="RuleBase" id="RU000383"/>
    </source>
</evidence>
<evidence type="ECO:0000313" key="9">
    <source>
        <dbReference type="Proteomes" id="UP000827889"/>
    </source>
</evidence>
<dbReference type="GO" id="GO:0051301">
    <property type="term" value="P:cell division"/>
    <property type="evidence" value="ECO:0007669"/>
    <property type="project" value="UniProtKB-KW"/>
</dbReference>
<dbReference type="KEGG" id="rarg:115752358"/>
<sequence>MEFDLENPLTLCSETLASLFLAEPDHMPGEKYVNGLRDGGSAVAVAVRREIVSSISRLSSNLDPLSSYLAVNYLDRFLSCQSLPHLSPWVLRLLAVCCVSLAAKMRNTDVSLADFQGDGGFVHDSRTIQRMEFLILGALKWRMRSVTPFSFVAFFTSLFKRKDPPLRQALNARATEIIFKSQNDIELMDFRPSVIAASALLSASHELFPLQFSCFRTAIINCSYVNKDELLDCYSAMQDVATEGYESVLDIISRSDTPINVLDQSFSNSEDGDEKATGGGSGGGAISTSTITRTSLRSERRLKRRKVSDHCCDSPHPFQLSQFQQC</sequence>
<dbReference type="SUPFAM" id="SSF47954">
    <property type="entry name" value="Cyclin-like"/>
    <property type="match status" value="2"/>
</dbReference>
<dbReference type="Pfam" id="PF00134">
    <property type="entry name" value="Cyclin_N"/>
    <property type="match status" value="1"/>
</dbReference>